<name>F0WAQ0_9STRA</name>
<evidence type="ECO:0000313" key="3">
    <source>
        <dbReference type="EMBL" id="CCA18221.1"/>
    </source>
</evidence>
<keyword evidence="1" id="KW-0175">Coiled coil</keyword>
<evidence type="ECO:0000256" key="1">
    <source>
        <dbReference type="SAM" id="Coils"/>
    </source>
</evidence>
<sequence length="110" mass="12403">MVSPTLVTFSNQTTRNSNEAEGIQMSQLEMRNEALSNAGIQMSQMEMKNEELSNALENKSARLNDALETISELNARLIYFEKKLQIKSSNVAELPTVLKKDTEPERINNV</sequence>
<feature type="region of interest" description="Disordered" evidence="2">
    <location>
        <begin position="1"/>
        <end position="20"/>
    </location>
</feature>
<dbReference type="HOGENOM" id="CLU_2175764_0_0_1"/>
<organism evidence="3">
    <name type="scientific">Albugo laibachii Nc14</name>
    <dbReference type="NCBI Taxonomy" id="890382"/>
    <lineage>
        <taxon>Eukaryota</taxon>
        <taxon>Sar</taxon>
        <taxon>Stramenopiles</taxon>
        <taxon>Oomycota</taxon>
        <taxon>Peronosporomycetes</taxon>
        <taxon>Albuginales</taxon>
        <taxon>Albuginaceae</taxon>
        <taxon>Albugo</taxon>
    </lineage>
</organism>
<gene>
    <name evidence="3" type="primary">AlNc14C47G3764</name>
    <name evidence="3" type="ORF">ALNC14_043640</name>
</gene>
<feature type="coiled-coil region" evidence="1">
    <location>
        <begin position="35"/>
        <end position="76"/>
    </location>
</feature>
<evidence type="ECO:0000256" key="2">
    <source>
        <dbReference type="SAM" id="MobiDB-lite"/>
    </source>
</evidence>
<reference evidence="3" key="1">
    <citation type="journal article" date="2011" name="PLoS Biol.">
        <title>Gene gain and loss during evolution of obligate parasitism in the white rust pathogen of Arabidopsis thaliana.</title>
        <authorList>
            <person name="Kemen E."/>
            <person name="Gardiner A."/>
            <person name="Schultz-Larsen T."/>
            <person name="Kemen A.C."/>
            <person name="Balmuth A.L."/>
            <person name="Robert-Seilaniantz A."/>
            <person name="Bailey K."/>
            <person name="Holub E."/>
            <person name="Studholme D.J."/>
            <person name="Maclean D."/>
            <person name="Jones J.D."/>
        </authorList>
    </citation>
    <scope>NUCLEOTIDE SEQUENCE</scope>
</reference>
<reference evidence="3" key="2">
    <citation type="submission" date="2011-02" db="EMBL/GenBank/DDBJ databases">
        <authorList>
            <person name="MacLean D."/>
        </authorList>
    </citation>
    <scope>NUCLEOTIDE SEQUENCE</scope>
</reference>
<proteinExistence type="predicted"/>
<dbReference type="EMBL" id="FR824092">
    <property type="protein sequence ID" value="CCA18221.1"/>
    <property type="molecule type" value="Genomic_DNA"/>
</dbReference>
<accession>F0WAQ0</accession>
<protein>
    <submittedName>
        <fullName evidence="3">AlNc14C47G3764 protein</fullName>
    </submittedName>
</protein>
<dbReference type="AlphaFoldDB" id="F0WAQ0"/>